<feature type="domain" description="C-type lectin" evidence="1">
    <location>
        <begin position="457"/>
        <end position="563"/>
    </location>
</feature>
<dbReference type="InterPro" id="IPR002035">
    <property type="entry name" value="VWF_A"/>
</dbReference>
<dbReference type="InterPro" id="IPR051173">
    <property type="entry name" value="Ca_channel_alpha-2/delta"/>
</dbReference>
<dbReference type="Proteomes" id="UP000708148">
    <property type="component" value="Unassembled WGS sequence"/>
</dbReference>
<evidence type="ECO:0000259" key="1">
    <source>
        <dbReference type="PROSITE" id="PS50041"/>
    </source>
</evidence>
<evidence type="ECO:0000313" key="3">
    <source>
        <dbReference type="EMBL" id="CAD7702828.1"/>
    </source>
</evidence>
<accession>A0A8S1JFQ4</accession>
<dbReference type="SUPFAM" id="SSF56436">
    <property type="entry name" value="C-type lectin-like"/>
    <property type="match status" value="1"/>
</dbReference>
<reference evidence="3" key="1">
    <citation type="submission" date="2020-12" db="EMBL/GenBank/DDBJ databases">
        <authorList>
            <person name="Iha C."/>
        </authorList>
    </citation>
    <scope>NUCLEOTIDE SEQUENCE</scope>
</reference>
<dbReference type="PANTHER" id="PTHR10166">
    <property type="entry name" value="VOLTAGE-DEPENDENT CALCIUM CHANNEL SUBUNIT ALPHA-2/DELTA-RELATED"/>
    <property type="match status" value="1"/>
</dbReference>
<sequence length="642" mass="70622">VNFAKSFVRSPPSIDIDKINDFHEVTEDKINEYRTVAEDFCITQRLDEELVFHRATFPEACEDFSGWAFFSAPSGAFRVWPGVLARQGGGDCPEFDPRKRPWYQAASSGPKNAVIVLEASEPETDFTIAKEVTEALLGMFTFLDFINIVVFNDTAKSLGSNILIQAKRRNVDSFLQRLGDTKLAGNGAVVDYGNALSMAFSIFNQSLNVEELEELDDCQKVIIFMSHSQDCSETPGAKCSVADGGITPEGGARKKLLEKIEELQGAFSNHVALFTYSLGTHGDPGLLQQMACENGGVYSRFQDRHRDPLVPISAFFHFVSLAYANEDPIWSEPYIDAFGLGEVSSITMPIFAVEGNGNDPPRCFIGVAGHDVPTNDLDPRMHINDVINSLSDSRRCTKKGGPQDACKLQDLRGEHHQCQARLNLSRCYNFTDRSGEPALYTIPGDVTKSGASQLLDFKAANTSCSEKGGRLAVVDTLAKQQFFSGIVPPDRSWIGLTRSESVGEWRWADGKAVSSEALSRLWISEDALKDEQDGDRCAVLDPGSTVRNVRGSNCDQLLSFICEIRDPNSTECQGEIESVLYENLTETIGGKLEQLQNEEGGPLCEVFDDCGFEEVPIMQDVVCPLGTTRDYECCECTGEANP</sequence>
<dbReference type="InterPro" id="IPR001304">
    <property type="entry name" value="C-type_lectin-like"/>
</dbReference>
<comment type="caution">
    <text evidence="3">The sequence shown here is derived from an EMBL/GenBank/DDBJ whole genome shotgun (WGS) entry which is preliminary data.</text>
</comment>
<dbReference type="AlphaFoldDB" id="A0A8S1JFQ4"/>
<dbReference type="Pfam" id="PF00059">
    <property type="entry name" value="Lectin_C"/>
    <property type="match status" value="1"/>
</dbReference>
<dbReference type="OrthoDB" id="1922840at2759"/>
<dbReference type="Gene3D" id="3.10.100.10">
    <property type="entry name" value="Mannose-Binding Protein A, subunit A"/>
    <property type="match status" value="1"/>
</dbReference>
<keyword evidence="4" id="KW-1185">Reference proteome</keyword>
<dbReference type="Gene3D" id="3.40.50.410">
    <property type="entry name" value="von Willebrand factor, type A domain"/>
    <property type="match status" value="1"/>
</dbReference>
<dbReference type="PANTHER" id="PTHR10166:SF37">
    <property type="entry name" value="STOLID, ISOFORM H"/>
    <property type="match status" value="1"/>
</dbReference>
<dbReference type="SUPFAM" id="SSF53300">
    <property type="entry name" value="vWA-like"/>
    <property type="match status" value="1"/>
</dbReference>
<dbReference type="InterPro" id="IPR036465">
    <property type="entry name" value="vWFA_dom_sf"/>
</dbReference>
<feature type="non-terminal residue" evidence="3">
    <location>
        <position position="1"/>
    </location>
</feature>
<protein>
    <recommendedName>
        <fullName evidence="5">C-type lectin</fullName>
    </recommendedName>
</protein>
<dbReference type="SMART" id="SM00034">
    <property type="entry name" value="CLECT"/>
    <property type="match status" value="1"/>
</dbReference>
<dbReference type="InterPro" id="IPR016186">
    <property type="entry name" value="C-type_lectin-like/link_sf"/>
</dbReference>
<dbReference type="PROSITE" id="PS50234">
    <property type="entry name" value="VWFA"/>
    <property type="match status" value="1"/>
</dbReference>
<dbReference type="CDD" id="cd00037">
    <property type="entry name" value="CLECT"/>
    <property type="match status" value="1"/>
</dbReference>
<proteinExistence type="predicted"/>
<evidence type="ECO:0008006" key="5">
    <source>
        <dbReference type="Google" id="ProtNLM"/>
    </source>
</evidence>
<evidence type="ECO:0000259" key="2">
    <source>
        <dbReference type="PROSITE" id="PS50234"/>
    </source>
</evidence>
<dbReference type="GO" id="GO:0005245">
    <property type="term" value="F:voltage-gated calcium channel activity"/>
    <property type="evidence" value="ECO:0007669"/>
    <property type="project" value="TreeGrafter"/>
</dbReference>
<dbReference type="InterPro" id="IPR016187">
    <property type="entry name" value="CTDL_fold"/>
</dbReference>
<dbReference type="GO" id="GO:0005891">
    <property type="term" value="C:voltage-gated calcium channel complex"/>
    <property type="evidence" value="ECO:0007669"/>
    <property type="project" value="TreeGrafter"/>
</dbReference>
<evidence type="ECO:0000313" key="4">
    <source>
        <dbReference type="Proteomes" id="UP000708148"/>
    </source>
</evidence>
<feature type="domain" description="VWFA" evidence="2">
    <location>
        <begin position="112"/>
        <end position="319"/>
    </location>
</feature>
<organism evidence="3 4">
    <name type="scientific">Ostreobium quekettii</name>
    <dbReference type="NCBI Taxonomy" id="121088"/>
    <lineage>
        <taxon>Eukaryota</taxon>
        <taxon>Viridiplantae</taxon>
        <taxon>Chlorophyta</taxon>
        <taxon>core chlorophytes</taxon>
        <taxon>Ulvophyceae</taxon>
        <taxon>TCBD clade</taxon>
        <taxon>Bryopsidales</taxon>
        <taxon>Ostreobineae</taxon>
        <taxon>Ostreobiaceae</taxon>
        <taxon>Ostreobium</taxon>
    </lineage>
</organism>
<dbReference type="EMBL" id="CAJHUC010001964">
    <property type="protein sequence ID" value="CAD7702828.1"/>
    <property type="molecule type" value="Genomic_DNA"/>
</dbReference>
<dbReference type="Gene3D" id="3.30.450.20">
    <property type="entry name" value="PAS domain"/>
    <property type="match status" value="1"/>
</dbReference>
<dbReference type="PROSITE" id="PS50041">
    <property type="entry name" value="C_TYPE_LECTIN_2"/>
    <property type="match status" value="1"/>
</dbReference>
<gene>
    <name evidence="3" type="ORF">OSTQU699_LOCUS8185</name>
</gene>
<dbReference type="SMART" id="SM00327">
    <property type="entry name" value="VWA"/>
    <property type="match status" value="1"/>
</dbReference>
<name>A0A8S1JFQ4_9CHLO</name>